<reference evidence="2 3" key="2">
    <citation type="submission" date="2018-11" db="EMBL/GenBank/DDBJ databases">
        <authorList>
            <consortium name="Pathogen Informatics"/>
        </authorList>
    </citation>
    <scope>NUCLEOTIDE SEQUENCE [LARGE SCALE GENOMIC DNA]</scope>
    <source>
        <strain evidence="2 3">NST_G2</strain>
    </source>
</reference>
<feature type="region of interest" description="Disordered" evidence="1">
    <location>
        <begin position="39"/>
        <end position="59"/>
    </location>
</feature>
<sequence length="288" mass="30866">MQKQDLSSFFYFTELESHPFPYEAQDLVSYQSHLLAEKQENQQQCETRSSSDLSHFSTSTDIPGLEPMFIPRYSAHTNWYQCNMDEATSGRSRYQDIRETSGGGSGVGSSYDSFPTNQQPRTTTSALLHEHGAPYFGQSCLGMQMHGQATRQTVSAATAAAAWATQSFAGFPGNQETASRMTPLRYLHLPSSEQLWGAATYGLPPGFGGADFCGAVTAGCSAKTDLSPSSSSAASAYRFPGDLSGSGGDSGGSQKPSPTDPYSHTGHHQQHSGLADEAQGCKQTLVNN</sequence>
<evidence type="ECO:0000313" key="3">
    <source>
        <dbReference type="Proteomes" id="UP000275846"/>
    </source>
</evidence>
<gene>
    <name evidence="2" type="ORF">SSLN_LOCUS1440</name>
</gene>
<keyword evidence="3" id="KW-1185">Reference proteome</keyword>
<feature type="region of interest" description="Disordered" evidence="1">
    <location>
        <begin position="224"/>
        <end position="288"/>
    </location>
</feature>
<feature type="compositionally biased region" description="Low complexity" evidence="1">
    <location>
        <begin position="227"/>
        <end position="236"/>
    </location>
</feature>
<protein>
    <submittedName>
        <fullName evidence="4">Homeobox protein C11</fullName>
    </submittedName>
</protein>
<evidence type="ECO:0000313" key="4">
    <source>
        <dbReference type="WBParaSite" id="SSLN_0000149601-mRNA-1"/>
    </source>
</evidence>
<reference evidence="4" key="1">
    <citation type="submission" date="2016-06" db="UniProtKB">
        <authorList>
            <consortium name="WormBaseParasite"/>
        </authorList>
    </citation>
    <scope>IDENTIFICATION</scope>
</reference>
<dbReference type="AlphaFoldDB" id="A0A183SB42"/>
<feature type="region of interest" description="Disordered" evidence="1">
    <location>
        <begin position="98"/>
        <end position="119"/>
    </location>
</feature>
<feature type="compositionally biased region" description="Low complexity" evidence="1">
    <location>
        <begin position="47"/>
        <end position="59"/>
    </location>
</feature>
<dbReference type="Proteomes" id="UP000275846">
    <property type="component" value="Unassembled WGS sequence"/>
</dbReference>
<name>A0A183SB42_SCHSO</name>
<evidence type="ECO:0000256" key="1">
    <source>
        <dbReference type="SAM" id="MobiDB-lite"/>
    </source>
</evidence>
<dbReference type="WBParaSite" id="SSLN_0000149601-mRNA-1">
    <property type="protein sequence ID" value="SSLN_0000149601-mRNA-1"/>
    <property type="gene ID" value="SSLN_0000149601"/>
</dbReference>
<accession>A0A183SB42</accession>
<organism evidence="4">
    <name type="scientific">Schistocephalus solidus</name>
    <name type="common">Tapeworm</name>
    <dbReference type="NCBI Taxonomy" id="70667"/>
    <lineage>
        <taxon>Eukaryota</taxon>
        <taxon>Metazoa</taxon>
        <taxon>Spiralia</taxon>
        <taxon>Lophotrochozoa</taxon>
        <taxon>Platyhelminthes</taxon>
        <taxon>Cestoda</taxon>
        <taxon>Eucestoda</taxon>
        <taxon>Diphyllobothriidea</taxon>
        <taxon>Diphyllobothriidae</taxon>
        <taxon>Schistocephalus</taxon>
    </lineage>
</organism>
<evidence type="ECO:0000313" key="2">
    <source>
        <dbReference type="EMBL" id="VDL87789.1"/>
    </source>
</evidence>
<dbReference type="EMBL" id="UYSU01003154">
    <property type="protein sequence ID" value="VDL87789.1"/>
    <property type="molecule type" value="Genomic_DNA"/>
</dbReference>
<proteinExistence type="predicted"/>